<dbReference type="InterPro" id="IPR036259">
    <property type="entry name" value="MFS_trans_sf"/>
</dbReference>
<keyword evidence="5 7" id="KW-1133">Transmembrane helix</keyword>
<feature type="domain" description="Major facilitator superfamily (MFS) profile" evidence="8">
    <location>
        <begin position="6"/>
        <end position="385"/>
    </location>
</feature>
<evidence type="ECO:0000256" key="5">
    <source>
        <dbReference type="ARBA" id="ARBA00022989"/>
    </source>
</evidence>
<comment type="subcellular location">
    <subcellularLocation>
        <location evidence="1">Cell membrane</location>
        <topology evidence="1">Multi-pass membrane protein</topology>
    </subcellularLocation>
</comment>
<evidence type="ECO:0000256" key="3">
    <source>
        <dbReference type="ARBA" id="ARBA00022448"/>
    </source>
</evidence>
<keyword evidence="10" id="KW-1185">Reference proteome</keyword>
<protein>
    <submittedName>
        <fullName evidence="9">MFS transporter</fullName>
    </submittedName>
</protein>
<gene>
    <name evidence="9" type="ORF">GND95_11870</name>
</gene>
<dbReference type="InterPro" id="IPR051788">
    <property type="entry name" value="MFS_Transporter"/>
</dbReference>
<feature type="transmembrane region" description="Helical" evidence="7">
    <location>
        <begin position="338"/>
        <end position="357"/>
    </location>
</feature>
<dbReference type="GO" id="GO:0022857">
    <property type="term" value="F:transmembrane transporter activity"/>
    <property type="evidence" value="ECO:0007669"/>
    <property type="project" value="InterPro"/>
</dbReference>
<dbReference type="Gene3D" id="1.20.1250.20">
    <property type="entry name" value="MFS general substrate transporter like domains"/>
    <property type="match status" value="2"/>
</dbReference>
<dbReference type="InterPro" id="IPR020846">
    <property type="entry name" value="MFS_dom"/>
</dbReference>
<comment type="similarity">
    <text evidence="2">Belongs to the major facilitator superfamily.</text>
</comment>
<feature type="transmembrane region" description="Helical" evidence="7">
    <location>
        <begin position="42"/>
        <end position="61"/>
    </location>
</feature>
<accession>A0A7C8HEM8</accession>
<evidence type="ECO:0000256" key="6">
    <source>
        <dbReference type="ARBA" id="ARBA00023136"/>
    </source>
</evidence>
<dbReference type="OrthoDB" id="9795150at2"/>
<dbReference type="EMBL" id="WSLF01000013">
    <property type="protein sequence ID" value="KAE9631219.1"/>
    <property type="molecule type" value="Genomic_DNA"/>
</dbReference>
<organism evidence="9 10">
    <name type="scientific">Defluviitalea raffinosedens</name>
    <dbReference type="NCBI Taxonomy" id="1450156"/>
    <lineage>
        <taxon>Bacteria</taxon>
        <taxon>Bacillati</taxon>
        <taxon>Bacillota</taxon>
        <taxon>Clostridia</taxon>
        <taxon>Lachnospirales</taxon>
        <taxon>Defluviitaleaceae</taxon>
        <taxon>Defluviitalea</taxon>
    </lineage>
</organism>
<feature type="transmembrane region" description="Helical" evidence="7">
    <location>
        <begin position="363"/>
        <end position="381"/>
    </location>
</feature>
<feature type="transmembrane region" description="Helical" evidence="7">
    <location>
        <begin position="161"/>
        <end position="180"/>
    </location>
</feature>
<feature type="transmembrane region" description="Helical" evidence="7">
    <location>
        <begin position="93"/>
        <end position="117"/>
    </location>
</feature>
<evidence type="ECO:0000259" key="8">
    <source>
        <dbReference type="PROSITE" id="PS50850"/>
    </source>
</evidence>
<feature type="transmembrane region" description="Helical" evidence="7">
    <location>
        <begin position="273"/>
        <end position="291"/>
    </location>
</feature>
<evidence type="ECO:0000256" key="4">
    <source>
        <dbReference type="ARBA" id="ARBA00022692"/>
    </source>
</evidence>
<dbReference type="SUPFAM" id="SSF103473">
    <property type="entry name" value="MFS general substrate transporter"/>
    <property type="match status" value="1"/>
</dbReference>
<dbReference type="PROSITE" id="PS50850">
    <property type="entry name" value="MFS"/>
    <property type="match status" value="1"/>
</dbReference>
<dbReference type="PANTHER" id="PTHR23514">
    <property type="entry name" value="BYPASS OF STOP CODON PROTEIN 6"/>
    <property type="match status" value="1"/>
</dbReference>
<comment type="caution">
    <text evidence="9">The sequence shown here is derived from an EMBL/GenBank/DDBJ whole genome shotgun (WGS) entry which is preliminary data.</text>
</comment>
<dbReference type="InterPro" id="IPR011701">
    <property type="entry name" value="MFS"/>
</dbReference>
<reference evidence="9 10" key="1">
    <citation type="submission" date="2019-12" db="EMBL/GenBank/DDBJ databases">
        <title>Defluviitalea raffinosedens, isolated from a biogas fermenter, genome sequencing and characterization.</title>
        <authorList>
            <person name="Rettenmaier R."/>
            <person name="Schneider M."/>
            <person name="Neuhaus K."/>
            <person name="Liebl W."/>
            <person name="Zverlov V."/>
        </authorList>
    </citation>
    <scope>NUCLEOTIDE SEQUENCE [LARGE SCALE GENOMIC DNA]</scope>
    <source>
        <strain evidence="9 10">249c-K6</strain>
    </source>
</reference>
<evidence type="ECO:0000256" key="2">
    <source>
        <dbReference type="ARBA" id="ARBA00008335"/>
    </source>
</evidence>
<dbReference type="AlphaFoldDB" id="A0A7C8HEM8"/>
<dbReference type="Pfam" id="PF07690">
    <property type="entry name" value="MFS_1"/>
    <property type="match status" value="1"/>
</dbReference>
<evidence type="ECO:0000313" key="10">
    <source>
        <dbReference type="Proteomes" id="UP000483018"/>
    </source>
</evidence>
<evidence type="ECO:0000313" key="9">
    <source>
        <dbReference type="EMBL" id="KAE9631219.1"/>
    </source>
</evidence>
<name>A0A7C8HEM8_9FIRM</name>
<proteinExistence type="inferred from homology"/>
<sequence>MMAILLLIIIYISYIGLGIPDSLFGAAWPVIYREFNLPVSASSIVSMLIYAGTIISSFMGARMIAKLGTAKVGSLSTILTAVALFAFSKSTGLATFCFWAIPLGIGAGAIDVAMNNYVALHYNNMQMNFLHCFYGVGVSLSPYLMSFALSDNSDWRRGYTTMFILQAVIALIMTLSIPLWRKVKFDDTTEETTQKLLSVKQIVMMPAVRSHVEVMMFSCGIESTCLIWGATFLADGKGFEPDRAAALVTLYFVGVTLGRFASGLLASKLRPDILIYGGQAITGLAIILMFITANPYFAVVGLFTVGFGNGSLFPNMTHLTPLNFGKELSQSIIGFQMGMCYMAIMLVPPVFSLIAQFVGAKMFPVYMFILYLSMMFSTGLLRKRLKHSPTC</sequence>
<evidence type="ECO:0000256" key="1">
    <source>
        <dbReference type="ARBA" id="ARBA00004651"/>
    </source>
</evidence>
<dbReference type="GO" id="GO:0005886">
    <property type="term" value="C:plasma membrane"/>
    <property type="evidence" value="ECO:0007669"/>
    <property type="project" value="UniProtKB-SubCell"/>
</dbReference>
<dbReference type="PANTHER" id="PTHR23514:SF3">
    <property type="entry name" value="BYPASS OF STOP CODON PROTEIN 6"/>
    <property type="match status" value="1"/>
</dbReference>
<feature type="transmembrane region" description="Helical" evidence="7">
    <location>
        <begin position="68"/>
        <end position="87"/>
    </location>
</feature>
<dbReference type="Proteomes" id="UP000483018">
    <property type="component" value="Unassembled WGS sequence"/>
</dbReference>
<feature type="transmembrane region" description="Helical" evidence="7">
    <location>
        <begin position="246"/>
        <end position="266"/>
    </location>
</feature>
<evidence type="ECO:0000256" key="7">
    <source>
        <dbReference type="SAM" id="Phobius"/>
    </source>
</evidence>
<keyword evidence="3" id="KW-0813">Transport</keyword>
<feature type="transmembrane region" description="Helical" evidence="7">
    <location>
        <begin position="297"/>
        <end position="317"/>
    </location>
</feature>
<feature type="transmembrane region" description="Helical" evidence="7">
    <location>
        <begin position="214"/>
        <end position="234"/>
    </location>
</feature>
<keyword evidence="6 7" id="KW-0472">Membrane</keyword>
<keyword evidence="4 7" id="KW-0812">Transmembrane</keyword>
<feature type="transmembrane region" description="Helical" evidence="7">
    <location>
        <begin position="129"/>
        <end position="149"/>
    </location>
</feature>